<protein>
    <recommendedName>
        <fullName evidence="6">Tyrosinase</fullName>
    </recommendedName>
</protein>
<evidence type="ECO:0000313" key="4">
    <source>
        <dbReference type="EMBL" id="OON72197.1"/>
    </source>
</evidence>
<sequence>MAPRGETGKPDPATGSGPFSRRGALRALFTVSAVAGTGAALAPLLAAETSPAAPRAAGATVLAARGGRGGETLFDEVYRGRRIQGRALPRGAGGAKARIQATVDGRVLPLTRRADGGCLSPVDHYDSYATPLEATRAAVDELGGARLSPAAARHHH</sequence>
<comment type="similarity">
    <text evidence="1">Belongs to the melC1 family.</text>
</comment>
<evidence type="ECO:0008006" key="6">
    <source>
        <dbReference type="Google" id="ProtNLM"/>
    </source>
</evidence>
<evidence type="ECO:0000256" key="1">
    <source>
        <dbReference type="ARBA" id="ARBA00009871"/>
    </source>
</evidence>
<evidence type="ECO:0000313" key="5">
    <source>
        <dbReference type="Proteomes" id="UP000190539"/>
    </source>
</evidence>
<dbReference type="InterPro" id="IPR010928">
    <property type="entry name" value="MelC1"/>
</dbReference>
<dbReference type="AlphaFoldDB" id="A0A1V4A0S3"/>
<evidence type="ECO:0000256" key="3">
    <source>
        <dbReference type="ARBA" id="ARBA00023008"/>
    </source>
</evidence>
<organism evidence="4 5">
    <name type="scientific">Streptomyces tsukubensis</name>
    <dbReference type="NCBI Taxonomy" id="83656"/>
    <lineage>
        <taxon>Bacteria</taxon>
        <taxon>Bacillati</taxon>
        <taxon>Actinomycetota</taxon>
        <taxon>Actinomycetes</taxon>
        <taxon>Kitasatosporales</taxon>
        <taxon>Streptomycetaceae</taxon>
        <taxon>Streptomyces</taxon>
    </lineage>
</organism>
<accession>A0A1V4A0S3</accession>
<dbReference type="Pfam" id="PF06236">
    <property type="entry name" value="MelC1"/>
    <property type="match status" value="1"/>
</dbReference>
<dbReference type="STRING" id="83656.B1H18_30855"/>
<dbReference type="GO" id="GO:0005507">
    <property type="term" value="F:copper ion binding"/>
    <property type="evidence" value="ECO:0007669"/>
    <property type="project" value="InterPro"/>
</dbReference>
<dbReference type="Gene3D" id="3.30.1880.10">
    <property type="entry name" value="protein ne1242 domain like"/>
    <property type="match status" value="1"/>
</dbReference>
<reference evidence="4 5" key="1">
    <citation type="submission" date="2017-02" db="EMBL/GenBank/DDBJ databases">
        <title>Draft Genome Sequence of Streptomyces tsukubaensis F601, a Producer of the immunosuppressant tacrolimus FK506.</title>
        <authorList>
            <person name="Zong G."/>
            <person name="Zhong C."/>
            <person name="Fu J."/>
            <person name="Qin R."/>
            <person name="Cao G."/>
        </authorList>
    </citation>
    <scope>NUCLEOTIDE SEQUENCE [LARGE SCALE GENOMIC DNA]</scope>
    <source>
        <strain evidence="4 5">F601</strain>
    </source>
</reference>
<keyword evidence="5" id="KW-1185">Reference proteome</keyword>
<keyword evidence="3" id="KW-0186">Copper</keyword>
<keyword evidence="2" id="KW-0732">Signal</keyword>
<dbReference type="Proteomes" id="UP000190539">
    <property type="component" value="Unassembled WGS sequence"/>
</dbReference>
<gene>
    <name evidence="4" type="ORF">B1H18_30855</name>
</gene>
<dbReference type="EMBL" id="MVFC01000041">
    <property type="protein sequence ID" value="OON72197.1"/>
    <property type="molecule type" value="Genomic_DNA"/>
</dbReference>
<dbReference type="InterPro" id="IPR006311">
    <property type="entry name" value="TAT_signal"/>
</dbReference>
<dbReference type="InterPro" id="IPR023199">
    <property type="entry name" value="GriE/MELC1_sf"/>
</dbReference>
<dbReference type="OrthoDB" id="3405860at2"/>
<dbReference type="GO" id="GO:0042438">
    <property type="term" value="P:melanin biosynthetic process"/>
    <property type="evidence" value="ECO:0007669"/>
    <property type="project" value="InterPro"/>
</dbReference>
<proteinExistence type="inferred from homology"/>
<dbReference type="PROSITE" id="PS51318">
    <property type="entry name" value="TAT"/>
    <property type="match status" value="1"/>
</dbReference>
<evidence type="ECO:0000256" key="2">
    <source>
        <dbReference type="ARBA" id="ARBA00022729"/>
    </source>
</evidence>
<name>A0A1V4A0S3_9ACTN</name>
<comment type="caution">
    <text evidence="4">The sequence shown here is derived from an EMBL/GenBank/DDBJ whole genome shotgun (WGS) entry which is preliminary data.</text>
</comment>